<proteinExistence type="inferred from homology"/>
<reference evidence="12" key="1">
    <citation type="journal article" date="2019" name="Int. J. Syst. Evol. Microbiol.">
        <title>The Global Catalogue of Microorganisms (GCM) 10K type strain sequencing project: providing services to taxonomists for standard genome sequencing and annotation.</title>
        <authorList>
            <consortium name="The Broad Institute Genomics Platform"/>
            <consortium name="The Broad Institute Genome Sequencing Center for Infectious Disease"/>
            <person name="Wu L."/>
            <person name="Ma J."/>
        </authorList>
    </citation>
    <scope>NUCLEOTIDE SEQUENCE [LARGE SCALE GENOMIC DNA]</scope>
    <source>
        <strain evidence="12">CECT 8288</strain>
    </source>
</reference>
<dbReference type="PANTHER" id="PTHR46683">
    <property type="entry name" value="OROTATE PHOSPHORIBOSYLTRANSFERASE 1-RELATED"/>
    <property type="match status" value="1"/>
</dbReference>
<dbReference type="SUPFAM" id="SSF53271">
    <property type="entry name" value="PRTase-like"/>
    <property type="match status" value="1"/>
</dbReference>
<comment type="catalytic activity">
    <reaction evidence="9">
        <text>orotidine 5'-phosphate + diphosphate = orotate + 5-phospho-alpha-D-ribose 1-diphosphate</text>
        <dbReference type="Rhea" id="RHEA:10380"/>
        <dbReference type="ChEBI" id="CHEBI:30839"/>
        <dbReference type="ChEBI" id="CHEBI:33019"/>
        <dbReference type="ChEBI" id="CHEBI:57538"/>
        <dbReference type="ChEBI" id="CHEBI:58017"/>
        <dbReference type="EC" id="2.4.2.10"/>
    </reaction>
</comment>
<keyword evidence="9" id="KW-0460">Magnesium</keyword>
<dbReference type="EMBL" id="JBHRYN010000011">
    <property type="protein sequence ID" value="MFC3701727.1"/>
    <property type="molecule type" value="Genomic_DNA"/>
</dbReference>
<dbReference type="HAMAP" id="MF_01208">
    <property type="entry name" value="PyrE"/>
    <property type="match status" value="1"/>
</dbReference>
<gene>
    <name evidence="9 11" type="primary">pyrE</name>
    <name evidence="11" type="ORF">ACFOND_08770</name>
</gene>
<dbReference type="Gene3D" id="3.40.50.2020">
    <property type="match status" value="1"/>
</dbReference>
<evidence type="ECO:0000256" key="3">
    <source>
        <dbReference type="ARBA" id="ARBA00006340"/>
    </source>
</evidence>
<dbReference type="InterPro" id="IPR000836">
    <property type="entry name" value="PRTase_dom"/>
</dbReference>
<feature type="binding site" evidence="9">
    <location>
        <position position="117"/>
    </location>
    <ligand>
        <name>5-phospho-alpha-D-ribose 1-diphosphate</name>
        <dbReference type="ChEBI" id="CHEBI:58017"/>
        <note>ligand shared between dimeric partners</note>
    </ligand>
</feature>
<comment type="similarity">
    <text evidence="3 9">Belongs to the purine/pyrimidine phosphoribosyltransferase family. PyrE subfamily.</text>
</comment>
<organism evidence="11 12">
    <name type="scientific">Reinekea marina</name>
    <dbReference type="NCBI Taxonomy" id="1310421"/>
    <lineage>
        <taxon>Bacteria</taxon>
        <taxon>Pseudomonadati</taxon>
        <taxon>Pseudomonadota</taxon>
        <taxon>Gammaproteobacteria</taxon>
        <taxon>Oceanospirillales</taxon>
        <taxon>Saccharospirillaceae</taxon>
        <taxon>Reinekea</taxon>
    </lineage>
</organism>
<sequence length="227" mass="25101">MNSTETAKSTDTLHDWQRSFIEFALEKQVLQFGEFTLKSGRVSPYFFNAGNFNDGESQQRIGEIYAKTLVESDIDFDLVFGPAYKGIPLAASTVFALQNSHGQNKFFSFNRKEAKDHGEGGTIVGAPLEGNLVLVDDVITAGTAIKETLSLLEAFPSASLTAAVILIDRQEKLADSDLSAIQALEQNFGLRILPAIRLDQIMKYLEDNGNHKEALIAMKNYREQYGV</sequence>
<feature type="binding site" evidence="9">
    <location>
        <position position="115"/>
    </location>
    <ligand>
        <name>5-phospho-alpha-D-ribose 1-diphosphate</name>
        <dbReference type="ChEBI" id="CHEBI:58017"/>
        <note>ligand shared between dimeric partners</note>
    </ligand>
</feature>
<dbReference type="Pfam" id="PF00156">
    <property type="entry name" value="Pribosyltran"/>
    <property type="match status" value="1"/>
</dbReference>
<name>A0ABV7WRC0_9GAMM</name>
<comment type="caution">
    <text evidence="11">The sequence shown here is derived from an EMBL/GenBank/DDBJ whole genome shotgun (WGS) entry which is preliminary data.</text>
</comment>
<protein>
    <recommendedName>
        <fullName evidence="5 9">Orotate phosphoribosyltransferase</fullName>
        <shortName evidence="9">OPRT</shortName>
        <shortName evidence="9">OPRTase</shortName>
        <ecNumber evidence="5 9">2.4.2.10</ecNumber>
    </recommendedName>
</protein>
<feature type="binding site" description="in other chain" evidence="9">
    <location>
        <begin position="136"/>
        <end position="144"/>
    </location>
    <ligand>
        <name>5-phospho-alpha-D-ribose 1-diphosphate</name>
        <dbReference type="ChEBI" id="CHEBI:58017"/>
        <note>ligand shared between dimeric partners</note>
    </ligand>
</feature>
<keyword evidence="12" id="KW-1185">Reference proteome</keyword>
<comment type="function">
    <text evidence="1 9">Catalyzes the transfer of a ribosyl phosphate group from 5-phosphoribose 1-diphosphate to orotate, leading to the formation of orotidine monophosphate (OMP).</text>
</comment>
<feature type="binding site" description="in other chain" evidence="9">
    <location>
        <begin position="84"/>
        <end position="85"/>
    </location>
    <ligand>
        <name>5-phospho-alpha-D-ribose 1-diphosphate</name>
        <dbReference type="ChEBI" id="CHEBI:58017"/>
        <note>ligand shared between dimeric partners</note>
    </ligand>
</feature>
<evidence type="ECO:0000256" key="2">
    <source>
        <dbReference type="ARBA" id="ARBA00004889"/>
    </source>
</evidence>
<feature type="binding site" evidence="9">
    <location>
        <position position="140"/>
    </location>
    <ligand>
        <name>orotate</name>
        <dbReference type="ChEBI" id="CHEBI:30839"/>
    </ligand>
</feature>
<feature type="binding site" description="in other chain" evidence="9">
    <location>
        <position position="38"/>
    </location>
    <ligand>
        <name>5-phospho-alpha-D-ribose 1-diphosphate</name>
        <dbReference type="ChEBI" id="CHEBI:58017"/>
        <note>ligand shared between dimeric partners</note>
    </ligand>
</feature>
<keyword evidence="6 9" id="KW-0328">Glycosyltransferase</keyword>
<keyword evidence="8 9" id="KW-0665">Pyrimidine biosynthesis</keyword>
<dbReference type="GO" id="GO:0004588">
    <property type="term" value="F:orotate phosphoribosyltransferase activity"/>
    <property type="evidence" value="ECO:0007669"/>
    <property type="project" value="UniProtKB-EC"/>
</dbReference>
<feature type="binding site" description="in other chain" evidence="9">
    <location>
        <position position="112"/>
    </location>
    <ligand>
        <name>5-phospho-alpha-D-ribose 1-diphosphate</name>
        <dbReference type="ChEBI" id="CHEBI:58017"/>
        <note>ligand shared between dimeric partners</note>
    </ligand>
</feature>
<dbReference type="EC" id="2.4.2.10" evidence="5 9"/>
<comment type="pathway">
    <text evidence="2 9">Pyrimidine metabolism; UMP biosynthesis via de novo pathway; UMP from orotate: step 1/2.</text>
</comment>
<evidence type="ECO:0000313" key="12">
    <source>
        <dbReference type="Proteomes" id="UP001595710"/>
    </source>
</evidence>
<comment type="subunit">
    <text evidence="4 9">Homodimer.</text>
</comment>
<evidence type="ECO:0000256" key="4">
    <source>
        <dbReference type="ARBA" id="ARBA00011738"/>
    </source>
</evidence>
<feature type="binding site" evidence="9">
    <location>
        <begin position="46"/>
        <end position="47"/>
    </location>
    <ligand>
        <name>orotate</name>
        <dbReference type="ChEBI" id="CHEBI:30839"/>
    </ligand>
</feature>
<keyword evidence="7 9" id="KW-0808">Transferase</keyword>
<dbReference type="RefSeq" id="WP_290283217.1">
    <property type="nucleotide sequence ID" value="NZ_JBHRYN010000011.1"/>
</dbReference>
<dbReference type="Proteomes" id="UP001595710">
    <property type="component" value="Unassembled WGS sequence"/>
</dbReference>
<dbReference type="CDD" id="cd06223">
    <property type="entry name" value="PRTases_typeI"/>
    <property type="match status" value="1"/>
</dbReference>
<evidence type="ECO:0000313" key="11">
    <source>
        <dbReference type="EMBL" id="MFC3701727.1"/>
    </source>
</evidence>
<dbReference type="NCBIfam" id="TIGR00336">
    <property type="entry name" value="pyrE"/>
    <property type="match status" value="1"/>
</dbReference>
<feature type="binding site" evidence="9">
    <location>
        <position position="169"/>
    </location>
    <ligand>
        <name>orotate</name>
        <dbReference type="ChEBI" id="CHEBI:30839"/>
    </ligand>
</feature>
<evidence type="ECO:0000256" key="6">
    <source>
        <dbReference type="ARBA" id="ARBA00022676"/>
    </source>
</evidence>
<evidence type="ECO:0000256" key="8">
    <source>
        <dbReference type="ARBA" id="ARBA00022975"/>
    </source>
</evidence>
<accession>A0ABV7WRC0</accession>
<dbReference type="InterPro" id="IPR029057">
    <property type="entry name" value="PRTase-like"/>
</dbReference>
<evidence type="ECO:0000256" key="1">
    <source>
        <dbReference type="ARBA" id="ARBA00003769"/>
    </source>
</evidence>
<feature type="binding site" evidence="9">
    <location>
        <position position="111"/>
    </location>
    <ligand>
        <name>5-phospho-alpha-D-ribose 1-diphosphate</name>
        <dbReference type="ChEBI" id="CHEBI:58017"/>
        <note>ligand shared between dimeric partners</note>
    </ligand>
</feature>
<dbReference type="InterPro" id="IPR023031">
    <property type="entry name" value="OPRT"/>
</dbReference>
<evidence type="ECO:0000259" key="10">
    <source>
        <dbReference type="Pfam" id="PF00156"/>
    </source>
</evidence>
<evidence type="ECO:0000256" key="5">
    <source>
        <dbReference type="ARBA" id="ARBA00011971"/>
    </source>
</evidence>
<comment type="cofactor">
    <cofactor evidence="9">
        <name>Mg(2+)</name>
        <dbReference type="ChEBI" id="CHEBI:18420"/>
    </cofactor>
</comment>
<feature type="domain" description="Phosphoribosyltransferase" evidence="10">
    <location>
        <begin position="59"/>
        <end position="177"/>
    </location>
</feature>
<evidence type="ECO:0000256" key="7">
    <source>
        <dbReference type="ARBA" id="ARBA00022679"/>
    </source>
</evidence>
<dbReference type="InterPro" id="IPR004467">
    <property type="entry name" value="Or_phspho_trans_dom"/>
</dbReference>
<dbReference type="PANTHER" id="PTHR46683:SF1">
    <property type="entry name" value="OROTATE PHOSPHORIBOSYLTRANSFERASE 1-RELATED"/>
    <property type="match status" value="1"/>
</dbReference>
<evidence type="ECO:0000256" key="9">
    <source>
        <dbReference type="HAMAP-Rule" id="MF_01208"/>
    </source>
</evidence>